<dbReference type="EMBL" id="GBXM01068325">
    <property type="protein sequence ID" value="JAH40252.1"/>
    <property type="molecule type" value="Transcribed_RNA"/>
</dbReference>
<evidence type="ECO:0000313" key="1">
    <source>
        <dbReference type="EMBL" id="JAH40252.1"/>
    </source>
</evidence>
<accession>A0A0E9SG97</accession>
<organism evidence="1">
    <name type="scientific">Anguilla anguilla</name>
    <name type="common">European freshwater eel</name>
    <name type="synonym">Muraena anguilla</name>
    <dbReference type="NCBI Taxonomy" id="7936"/>
    <lineage>
        <taxon>Eukaryota</taxon>
        <taxon>Metazoa</taxon>
        <taxon>Chordata</taxon>
        <taxon>Craniata</taxon>
        <taxon>Vertebrata</taxon>
        <taxon>Euteleostomi</taxon>
        <taxon>Actinopterygii</taxon>
        <taxon>Neopterygii</taxon>
        <taxon>Teleostei</taxon>
        <taxon>Anguilliformes</taxon>
        <taxon>Anguillidae</taxon>
        <taxon>Anguilla</taxon>
    </lineage>
</organism>
<protein>
    <submittedName>
        <fullName evidence="1">Uncharacterized protein</fullName>
    </submittedName>
</protein>
<dbReference type="AlphaFoldDB" id="A0A0E9SG97"/>
<reference evidence="1" key="1">
    <citation type="submission" date="2014-11" db="EMBL/GenBank/DDBJ databases">
        <authorList>
            <person name="Amaro Gonzalez C."/>
        </authorList>
    </citation>
    <scope>NUCLEOTIDE SEQUENCE</scope>
</reference>
<name>A0A0E9SG97_ANGAN</name>
<proteinExistence type="predicted"/>
<reference evidence="1" key="2">
    <citation type="journal article" date="2015" name="Fish Shellfish Immunol.">
        <title>Early steps in the European eel (Anguilla anguilla)-Vibrio vulnificus interaction in the gills: Role of the RtxA13 toxin.</title>
        <authorList>
            <person name="Callol A."/>
            <person name="Pajuelo D."/>
            <person name="Ebbesson L."/>
            <person name="Teles M."/>
            <person name="MacKenzie S."/>
            <person name="Amaro C."/>
        </authorList>
    </citation>
    <scope>NUCLEOTIDE SEQUENCE</scope>
</reference>
<sequence length="26" mass="3018">MFQNHEIITCVKSQRAPICFLDHSAK</sequence>